<reference evidence="2 3" key="1">
    <citation type="submission" date="2024-04" db="EMBL/GenBank/DDBJ databases">
        <authorList>
            <person name="Fracassetti M."/>
        </authorList>
    </citation>
    <scope>NUCLEOTIDE SEQUENCE [LARGE SCALE GENOMIC DNA]</scope>
</reference>
<protein>
    <submittedName>
        <fullName evidence="2">Uncharacterized protein</fullName>
    </submittedName>
</protein>
<organism evidence="2 3">
    <name type="scientific">Linum trigynum</name>
    <dbReference type="NCBI Taxonomy" id="586398"/>
    <lineage>
        <taxon>Eukaryota</taxon>
        <taxon>Viridiplantae</taxon>
        <taxon>Streptophyta</taxon>
        <taxon>Embryophyta</taxon>
        <taxon>Tracheophyta</taxon>
        <taxon>Spermatophyta</taxon>
        <taxon>Magnoliopsida</taxon>
        <taxon>eudicotyledons</taxon>
        <taxon>Gunneridae</taxon>
        <taxon>Pentapetalae</taxon>
        <taxon>rosids</taxon>
        <taxon>fabids</taxon>
        <taxon>Malpighiales</taxon>
        <taxon>Linaceae</taxon>
        <taxon>Linum</taxon>
    </lineage>
</organism>
<feature type="region of interest" description="Disordered" evidence="1">
    <location>
        <begin position="64"/>
        <end position="91"/>
    </location>
</feature>
<name>A0AAV2EAH8_9ROSI</name>
<evidence type="ECO:0000313" key="2">
    <source>
        <dbReference type="EMBL" id="CAL1382708.1"/>
    </source>
</evidence>
<dbReference type="Proteomes" id="UP001497516">
    <property type="component" value="Chromosome 4"/>
</dbReference>
<accession>A0AAV2EAH8</accession>
<feature type="region of interest" description="Disordered" evidence="1">
    <location>
        <begin position="13"/>
        <end position="43"/>
    </location>
</feature>
<sequence length="91" mass="10069">MQGIHFTLNRILFSNSTNAQRRPPSTSALRRPPSTSAPPPSFPFNLRDAVVRLQLRGRCRPPSVLPQFPFNSETPTSIWLLQEPSPSSSAG</sequence>
<dbReference type="AlphaFoldDB" id="A0AAV2EAH8"/>
<gene>
    <name evidence="2" type="ORF">LTRI10_LOCUS24021</name>
</gene>
<feature type="compositionally biased region" description="Polar residues" evidence="1">
    <location>
        <begin position="13"/>
        <end position="26"/>
    </location>
</feature>
<evidence type="ECO:0000256" key="1">
    <source>
        <dbReference type="SAM" id="MobiDB-lite"/>
    </source>
</evidence>
<proteinExistence type="predicted"/>
<feature type="compositionally biased region" description="Polar residues" evidence="1">
    <location>
        <begin position="69"/>
        <end position="91"/>
    </location>
</feature>
<keyword evidence="3" id="KW-1185">Reference proteome</keyword>
<dbReference type="EMBL" id="OZ034817">
    <property type="protein sequence ID" value="CAL1382708.1"/>
    <property type="molecule type" value="Genomic_DNA"/>
</dbReference>
<evidence type="ECO:0000313" key="3">
    <source>
        <dbReference type="Proteomes" id="UP001497516"/>
    </source>
</evidence>